<comment type="caution">
    <text evidence="2">The sequence shown here is derived from an EMBL/GenBank/DDBJ whole genome shotgun (WGS) entry which is preliminary data.</text>
</comment>
<proteinExistence type="predicted"/>
<dbReference type="Proteomes" id="UP001243856">
    <property type="component" value="Unassembled WGS sequence"/>
</dbReference>
<keyword evidence="1" id="KW-1133">Transmembrane helix</keyword>
<dbReference type="RefSeq" id="WP_284571946.1">
    <property type="nucleotide sequence ID" value="NZ_JASNUG010000005.1"/>
</dbReference>
<gene>
    <name evidence="2" type="ORF">QPX45_04775</name>
</gene>
<accession>A0ABT7G1Q2</accession>
<keyword evidence="3" id="KW-1185">Reference proteome</keyword>
<evidence type="ECO:0008006" key="4">
    <source>
        <dbReference type="Google" id="ProtNLM"/>
    </source>
</evidence>
<reference evidence="2 3" key="1">
    <citation type="submission" date="2023-05" db="EMBL/GenBank/DDBJ databases">
        <title>Metabolic capabilities are highly conserved among human nasal-associated Corynebacterium species in pangenomic analyses.</title>
        <authorList>
            <person name="Tran T.H."/>
            <person name="Roberts A.Q."/>
            <person name="Escapa I.F."/>
            <person name="Gao W."/>
            <person name="Conlan S."/>
            <person name="Kong H."/>
            <person name="Segre J.A."/>
            <person name="Kelly M.S."/>
            <person name="Lemon K.P."/>
        </authorList>
    </citation>
    <scope>NUCLEOTIDE SEQUENCE [LARGE SCALE GENOMIC DNA]</scope>
    <source>
        <strain evidence="2 3">KPL2811</strain>
    </source>
</reference>
<evidence type="ECO:0000313" key="2">
    <source>
        <dbReference type="EMBL" id="MDK4300565.1"/>
    </source>
</evidence>
<sequence length="248" mass="26277">MNFYWLELKKAKPLWGYLAGSALITCVATITSMSFIRTNGDVIHPEQLAESAWASAATQLYALFIGPVIVAILTGTLIRAEFHSQMVDMLRSRGQHAGYKIAALIVSLAALGVILSAALVAGWLIATTLSDVAPQFAAPTIAVLALRNIIAVVAWGLICAAIYIKVGDFSLGFAACLAFTILSAVMLVKFAQLATYNPLGAITSAVGYPFLDLSVGSWLILAVSLALGAVSTISMWRRTLTLAQNEVS</sequence>
<protein>
    <recommendedName>
        <fullName evidence="4">ABC transporter permease</fullName>
    </recommendedName>
</protein>
<feature type="transmembrane region" description="Helical" evidence="1">
    <location>
        <begin position="171"/>
        <end position="195"/>
    </location>
</feature>
<keyword evidence="1" id="KW-0812">Transmembrane</keyword>
<feature type="transmembrane region" description="Helical" evidence="1">
    <location>
        <begin position="215"/>
        <end position="236"/>
    </location>
</feature>
<name>A0ABT7G1Q2_9CORY</name>
<feature type="transmembrane region" description="Helical" evidence="1">
    <location>
        <begin position="145"/>
        <end position="164"/>
    </location>
</feature>
<feature type="transmembrane region" description="Helical" evidence="1">
    <location>
        <begin position="101"/>
        <end position="125"/>
    </location>
</feature>
<feature type="transmembrane region" description="Helical" evidence="1">
    <location>
        <begin position="14"/>
        <end position="36"/>
    </location>
</feature>
<evidence type="ECO:0000313" key="3">
    <source>
        <dbReference type="Proteomes" id="UP001243856"/>
    </source>
</evidence>
<feature type="transmembrane region" description="Helical" evidence="1">
    <location>
        <begin position="56"/>
        <end position="80"/>
    </location>
</feature>
<dbReference type="EMBL" id="JASNVK010000006">
    <property type="protein sequence ID" value="MDK4300565.1"/>
    <property type="molecule type" value="Genomic_DNA"/>
</dbReference>
<organism evidence="2 3">
    <name type="scientific">Corynebacterium propinquum</name>
    <dbReference type="NCBI Taxonomy" id="43769"/>
    <lineage>
        <taxon>Bacteria</taxon>
        <taxon>Bacillati</taxon>
        <taxon>Actinomycetota</taxon>
        <taxon>Actinomycetes</taxon>
        <taxon>Mycobacteriales</taxon>
        <taxon>Corynebacteriaceae</taxon>
        <taxon>Corynebacterium</taxon>
    </lineage>
</organism>
<keyword evidence="1" id="KW-0472">Membrane</keyword>
<evidence type="ECO:0000256" key="1">
    <source>
        <dbReference type="SAM" id="Phobius"/>
    </source>
</evidence>